<dbReference type="EMBL" id="CP120682">
    <property type="protein sequence ID" value="WKN37500.1"/>
    <property type="molecule type" value="Genomic_DNA"/>
</dbReference>
<protein>
    <submittedName>
        <fullName evidence="2">GNAT family N-acetyltransferase</fullName>
    </submittedName>
</protein>
<sequence>MSKTLMNRSYQPDDSDIRLRLVTIEDAPQLHRVIKSNMIRLKRYLPKTAKAGQSLHAAKRFVEEKIRQASHRKLFCFVIITKQQEIIGTINLKNLDWSVPKGELSYFIDQDHLRKGYTSAAVAWIVKYAFEKLKLEKLYAKVAPDNVASQKTVLKNGFIQEGYLRQEYRTGDGELIDTQYYGLQKSDYLKASSSLN</sequence>
<dbReference type="InterPro" id="IPR016181">
    <property type="entry name" value="Acyl_CoA_acyltransferase"/>
</dbReference>
<dbReference type="PANTHER" id="PTHR43792">
    <property type="entry name" value="GNAT FAMILY, PUTATIVE (AFU_ORTHOLOGUE AFUA_3G00765)-RELATED-RELATED"/>
    <property type="match status" value="1"/>
</dbReference>
<dbReference type="InterPro" id="IPR051531">
    <property type="entry name" value="N-acetyltransferase"/>
</dbReference>
<dbReference type="PROSITE" id="PS51186">
    <property type="entry name" value="GNAT"/>
    <property type="match status" value="1"/>
</dbReference>
<evidence type="ECO:0000259" key="1">
    <source>
        <dbReference type="PROSITE" id="PS51186"/>
    </source>
</evidence>
<dbReference type="SUPFAM" id="SSF55729">
    <property type="entry name" value="Acyl-CoA N-acyltransferases (Nat)"/>
    <property type="match status" value="1"/>
</dbReference>
<accession>A0AA49GRQ6</accession>
<feature type="domain" description="N-acetyltransferase" evidence="1">
    <location>
        <begin position="17"/>
        <end position="182"/>
    </location>
</feature>
<dbReference type="Pfam" id="PF13302">
    <property type="entry name" value="Acetyltransf_3"/>
    <property type="match status" value="1"/>
</dbReference>
<gene>
    <name evidence="2" type="ORF">K4G66_02100</name>
</gene>
<dbReference type="CDD" id="cd04301">
    <property type="entry name" value="NAT_SF"/>
    <property type="match status" value="1"/>
</dbReference>
<name>A0AA49GRQ6_9BACT</name>
<reference evidence="2" key="1">
    <citation type="journal article" date="2023" name="Comput. Struct. Biotechnol. J.">
        <title>Discovery of a novel marine Bacteroidetes with a rich repertoire of carbohydrate-active enzymes.</title>
        <authorList>
            <person name="Chen B."/>
            <person name="Liu G."/>
            <person name="Chen Q."/>
            <person name="Wang H."/>
            <person name="Liu L."/>
            <person name="Tang K."/>
        </authorList>
    </citation>
    <scope>NUCLEOTIDE SEQUENCE</scope>
    <source>
        <strain evidence="2">TK19036</strain>
    </source>
</reference>
<dbReference type="Gene3D" id="3.40.630.30">
    <property type="match status" value="1"/>
</dbReference>
<reference evidence="2" key="2">
    <citation type="journal article" date="2024" name="Antonie Van Leeuwenhoek">
        <title>Roseihalotalea indica gen. nov., sp. nov., a halophilic Bacteroidetes from mesopelagic Southwest Indian Ocean with higher carbohydrate metabolic potential.</title>
        <authorList>
            <person name="Chen B."/>
            <person name="Zhang M."/>
            <person name="Lin D."/>
            <person name="Ye J."/>
            <person name="Tang K."/>
        </authorList>
    </citation>
    <scope>NUCLEOTIDE SEQUENCE</scope>
    <source>
        <strain evidence="2">TK19036</strain>
    </source>
</reference>
<evidence type="ECO:0000313" key="2">
    <source>
        <dbReference type="EMBL" id="WKN37500.1"/>
    </source>
</evidence>
<proteinExistence type="predicted"/>
<dbReference type="InterPro" id="IPR000182">
    <property type="entry name" value="GNAT_dom"/>
</dbReference>
<dbReference type="AlphaFoldDB" id="A0AA49GRQ6"/>
<dbReference type="GO" id="GO:0016747">
    <property type="term" value="F:acyltransferase activity, transferring groups other than amino-acyl groups"/>
    <property type="evidence" value="ECO:0007669"/>
    <property type="project" value="InterPro"/>
</dbReference>
<organism evidence="2">
    <name type="scientific">Roseihalotalea indica</name>
    <dbReference type="NCBI Taxonomy" id="2867963"/>
    <lineage>
        <taxon>Bacteria</taxon>
        <taxon>Pseudomonadati</taxon>
        <taxon>Bacteroidota</taxon>
        <taxon>Cytophagia</taxon>
        <taxon>Cytophagales</taxon>
        <taxon>Catalimonadaceae</taxon>
        <taxon>Roseihalotalea</taxon>
    </lineage>
</organism>